<proteinExistence type="predicted"/>
<evidence type="ECO:0000313" key="5">
    <source>
        <dbReference type="Proteomes" id="UP001596098"/>
    </source>
</evidence>
<sequence>MSERFDKDGKPVANGQGPKAARPAGPSAQLPSSSKRPSQYSAARPTPGAKQPPQAASRPGQSQQRPAPAERPTRPVSSAAAAAPKAQAPTVKKAAAPVTENASDEKPGKKAGAGLGAVLRGGADKVGAVASSAREQVSSAQQGDPVTSKASLGGRGPRRARLRLSRIDPWSVAKVAFLLSVALGVVAFVAVLITWSVMGAAGVWDAINSIAASVASNSDGTSSFDIQDYVGTGRVLGLTLVVSVVNVFLLTAMATLGAFLYNMAAALLGGVEVTLSEDAD</sequence>
<keyword evidence="2" id="KW-1133">Transmembrane helix</keyword>
<feature type="domain" description="DUF3566" evidence="3">
    <location>
        <begin position="157"/>
        <end position="277"/>
    </location>
</feature>
<dbReference type="InterPro" id="IPR021949">
    <property type="entry name" value="DUF3566_TM"/>
</dbReference>
<dbReference type="Proteomes" id="UP001596098">
    <property type="component" value="Unassembled WGS sequence"/>
</dbReference>
<keyword evidence="2" id="KW-0472">Membrane</keyword>
<evidence type="ECO:0000259" key="3">
    <source>
        <dbReference type="Pfam" id="PF12089"/>
    </source>
</evidence>
<feature type="transmembrane region" description="Helical" evidence="2">
    <location>
        <begin position="171"/>
        <end position="195"/>
    </location>
</feature>
<comment type="caution">
    <text evidence="4">The sequence shown here is derived from an EMBL/GenBank/DDBJ whole genome shotgun (WGS) entry which is preliminary data.</text>
</comment>
<reference evidence="5" key="1">
    <citation type="journal article" date="2019" name="Int. J. Syst. Evol. Microbiol.">
        <title>The Global Catalogue of Microorganisms (GCM) 10K type strain sequencing project: providing services to taxonomists for standard genome sequencing and annotation.</title>
        <authorList>
            <consortium name="The Broad Institute Genomics Platform"/>
            <consortium name="The Broad Institute Genome Sequencing Center for Infectious Disease"/>
            <person name="Wu L."/>
            <person name="Ma J."/>
        </authorList>
    </citation>
    <scope>NUCLEOTIDE SEQUENCE [LARGE SCALE GENOMIC DNA]</scope>
    <source>
        <strain evidence="5">DFY28</strain>
    </source>
</reference>
<organism evidence="4 5">
    <name type="scientific">Nocardioides yefusunii</name>
    <dbReference type="NCBI Taxonomy" id="2500546"/>
    <lineage>
        <taxon>Bacteria</taxon>
        <taxon>Bacillati</taxon>
        <taxon>Actinomycetota</taxon>
        <taxon>Actinomycetes</taxon>
        <taxon>Propionibacteriales</taxon>
        <taxon>Nocardioidaceae</taxon>
        <taxon>Nocardioides</taxon>
    </lineage>
</organism>
<evidence type="ECO:0000256" key="2">
    <source>
        <dbReference type="SAM" id="Phobius"/>
    </source>
</evidence>
<dbReference type="EMBL" id="JBHSQI010000009">
    <property type="protein sequence ID" value="MFC6154842.1"/>
    <property type="molecule type" value="Genomic_DNA"/>
</dbReference>
<feature type="transmembrane region" description="Helical" evidence="2">
    <location>
        <begin position="235"/>
        <end position="261"/>
    </location>
</feature>
<keyword evidence="2" id="KW-0812">Transmembrane</keyword>
<dbReference type="RefSeq" id="WP_128219118.1">
    <property type="nucleotide sequence ID" value="NZ_CP034929.1"/>
</dbReference>
<feature type="compositionally biased region" description="Basic and acidic residues" evidence="1">
    <location>
        <begin position="1"/>
        <end position="10"/>
    </location>
</feature>
<protein>
    <submittedName>
        <fullName evidence="4">DUF3566 domain-containing protein</fullName>
    </submittedName>
</protein>
<accession>A0ABW1R0S6</accession>
<feature type="region of interest" description="Disordered" evidence="1">
    <location>
        <begin position="1"/>
        <end position="115"/>
    </location>
</feature>
<name>A0ABW1R0S6_9ACTN</name>
<feature type="compositionally biased region" description="Polar residues" evidence="1">
    <location>
        <begin position="29"/>
        <end position="41"/>
    </location>
</feature>
<evidence type="ECO:0000256" key="1">
    <source>
        <dbReference type="SAM" id="MobiDB-lite"/>
    </source>
</evidence>
<feature type="compositionally biased region" description="Polar residues" evidence="1">
    <location>
        <begin position="133"/>
        <end position="149"/>
    </location>
</feature>
<evidence type="ECO:0000313" key="4">
    <source>
        <dbReference type="EMBL" id="MFC6154842.1"/>
    </source>
</evidence>
<feature type="compositionally biased region" description="Low complexity" evidence="1">
    <location>
        <begin position="74"/>
        <end position="99"/>
    </location>
</feature>
<dbReference type="Pfam" id="PF12089">
    <property type="entry name" value="DUF3566"/>
    <property type="match status" value="1"/>
</dbReference>
<feature type="region of interest" description="Disordered" evidence="1">
    <location>
        <begin position="130"/>
        <end position="158"/>
    </location>
</feature>
<keyword evidence="5" id="KW-1185">Reference proteome</keyword>
<gene>
    <name evidence="4" type="ORF">ACFPWU_14340</name>
</gene>